<dbReference type="EMBL" id="GL985066">
    <property type="protein sequence ID" value="EGR48080.1"/>
    <property type="molecule type" value="Genomic_DNA"/>
</dbReference>
<organism evidence="3">
    <name type="scientific">Hypocrea jecorina (strain QM6a)</name>
    <name type="common">Trichoderma reesei</name>
    <dbReference type="NCBI Taxonomy" id="431241"/>
    <lineage>
        <taxon>Eukaryota</taxon>
        <taxon>Fungi</taxon>
        <taxon>Dikarya</taxon>
        <taxon>Ascomycota</taxon>
        <taxon>Pezizomycotina</taxon>
        <taxon>Sordariomycetes</taxon>
        <taxon>Hypocreomycetidae</taxon>
        <taxon>Hypocreales</taxon>
        <taxon>Hypocreaceae</taxon>
        <taxon>Trichoderma</taxon>
    </lineage>
</organism>
<dbReference type="KEGG" id="tre:TRIREDRAFT_122262"/>
<accession>G0RL06</accession>
<keyword evidence="3" id="KW-1185">Reference proteome</keyword>
<dbReference type="HOGENOM" id="CLU_940294_0_0_1"/>
<dbReference type="OrthoDB" id="4897481at2759"/>
<feature type="compositionally biased region" description="Polar residues" evidence="1">
    <location>
        <begin position="98"/>
        <end position="117"/>
    </location>
</feature>
<feature type="compositionally biased region" description="Low complexity" evidence="1">
    <location>
        <begin position="66"/>
        <end position="89"/>
    </location>
</feature>
<gene>
    <name evidence="2" type="ORF">TRIREDRAFT_122262</name>
</gene>
<feature type="region of interest" description="Disordered" evidence="1">
    <location>
        <begin position="59"/>
        <end position="142"/>
    </location>
</feature>
<dbReference type="GeneID" id="18483367"/>
<sequence length="296" mass="31854">METIAVEHQYSRTPPRLSTETSMASLSSRDLSEKRELPHHPMLSTAALLNPIIEKTPPPVVAEPVPLHLHSQPQPPQSLHSQSTSHSLSRSPVDMAPSASTTPPRESIDRSVTNGSANPIRRTQLRTPPAAGTSPEAIQRPRKPEDLAAIHRPPITAVGFFACQCPNFFSSWTASCASCFRHVLPAAQLLANSVAMATASMASSSSSSSSSSSPHLPLCQKPRITHSLSLPARPAERISRFVRIGDLQHTPSPLPTIPRLPCFAVGHQCETQYPWATHPSQSLAVFAKGELSVSGH</sequence>
<evidence type="ECO:0000256" key="1">
    <source>
        <dbReference type="SAM" id="MobiDB-lite"/>
    </source>
</evidence>
<reference evidence="2 3" key="1">
    <citation type="journal article" date="2008" name="Nat. Biotechnol.">
        <title>Genome sequencing and analysis of the biomass-degrading fungus Trichoderma reesei (syn. Hypocrea jecorina).</title>
        <authorList>
            <person name="Martinez D."/>
            <person name="Berka R.M."/>
            <person name="Henrissat B."/>
            <person name="Saloheimo M."/>
            <person name="Arvas M."/>
            <person name="Baker S.E."/>
            <person name="Chapman J."/>
            <person name="Chertkov O."/>
            <person name="Coutinho P.M."/>
            <person name="Cullen D."/>
            <person name="Danchin E.G."/>
            <person name="Grigoriev I.V."/>
            <person name="Harris P."/>
            <person name="Jackson M."/>
            <person name="Kubicek C.P."/>
            <person name="Han C.S."/>
            <person name="Ho I."/>
            <person name="Larrondo L.F."/>
            <person name="de Leon A.L."/>
            <person name="Magnuson J.K."/>
            <person name="Merino S."/>
            <person name="Misra M."/>
            <person name="Nelson B."/>
            <person name="Putnam N."/>
            <person name="Robbertse B."/>
            <person name="Salamov A.A."/>
            <person name="Schmoll M."/>
            <person name="Terry A."/>
            <person name="Thayer N."/>
            <person name="Westerholm-Parvinen A."/>
            <person name="Schoch C.L."/>
            <person name="Yao J."/>
            <person name="Barabote R."/>
            <person name="Nelson M.A."/>
            <person name="Detter C."/>
            <person name="Bruce D."/>
            <person name="Kuske C.R."/>
            <person name="Xie G."/>
            <person name="Richardson P."/>
            <person name="Rokhsar D.S."/>
            <person name="Lucas S.M."/>
            <person name="Rubin E.M."/>
            <person name="Dunn-Coleman N."/>
            <person name="Ward M."/>
            <person name="Brettin T.S."/>
        </authorList>
    </citation>
    <scope>NUCLEOTIDE SEQUENCE [LARGE SCALE GENOMIC DNA]</scope>
    <source>
        <strain evidence="2 3">QM6a</strain>
    </source>
</reference>
<dbReference type="AlphaFoldDB" id="G0RL06"/>
<name>G0RL06_HYPJQ</name>
<protein>
    <submittedName>
        <fullName evidence="2">Predicted protein</fullName>
    </submittedName>
</protein>
<evidence type="ECO:0000313" key="3">
    <source>
        <dbReference type="Proteomes" id="UP000008984"/>
    </source>
</evidence>
<proteinExistence type="predicted"/>
<dbReference type="Proteomes" id="UP000008984">
    <property type="component" value="Unassembled WGS sequence"/>
</dbReference>
<dbReference type="VEuPathDB" id="FungiDB:TRIREDRAFT_122262"/>
<feature type="compositionally biased region" description="Polar residues" evidence="1">
    <location>
        <begin position="16"/>
        <end position="29"/>
    </location>
</feature>
<evidence type="ECO:0000313" key="2">
    <source>
        <dbReference type="EMBL" id="EGR48080.1"/>
    </source>
</evidence>
<dbReference type="eggNOG" id="ENOG502R8P5">
    <property type="taxonomic scope" value="Eukaryota"/>
</dbReference>
<dbReference type="RefSeq" id="XP_006966124.1">
    <property type="nucleotide sequence ID" value="XM_006966062.1"/>
</dbReference>
<feature type="region of interest" description="Disordered" evidence="1">
    <location>
        <begin position="1"/>
        <end position="37"/>
    </location>
</feature>